<gene>
    <name evidence="1" type="ORF">J1N35_036995</name>
</gene>
<dbReference type="Proteomes" id="UP000828251">
    <property type="component" value="Unassembled WGS sequence"/>
</dbReference>
<organism evidence="1 2">
    <name type="scientific">Gossypium stocksii</name>
    <dbReference type="NCBI Taxonomy" id="47602"/>
    <lineage>
        <taxon>Eukaryota</taxon>
        <taxon>Viridiplantae</taxon>
        <taxon>Streptophyta</taxon>
        <taxon>Embryophyta</taxon>
        <taxon>Tracheophyta</taxon>
        <taxon>Spermatophyta</taxon>
        <taxon>Magnoliopsida</taxon>
        <taxon>eudicotyledons</taxon>
        <taxon>Gunneridae</taxon>
        <taxon>Pentapetalae</taxon>
        <taxon>rosids</taxon>
        <taxon>malvids</taxon>
        <taxon>Malvales</taxon>
        <taxon>Malvaceae</taxon>
        <taxon>Malvoideae</taxon>
        <taxon>Gossypium</taxon>
    </lineage>
</organism>
<accession>A0A9D3UJC7</accession>
<proteinExistence type="predicted"/>
<dbReference type="EMBL" id="JAIQCV010000011">
    <property type="protein sequence ID" value="KAH1046211.1"/>
    <property type="molecule type" value="Genomic_DNA"/>
</dbReference>
<dbReference type="OrthoDB" id="1741569at2759"/>
<keyword evidence="2" id="KW-1185">Reference proteome</keyword>
<evidence type="ECO:0000313" key="1">
    <source>
        <dbReference type="EMBL" id="KAH1046211.1"/>
    </source>
</evidence>
<evidence type="ECO:0008006" key="3">
    <source>
        <dbReference type="Google" id="ProtNLM"/>
    </source>
</evidence>
<protein>
    <recommendedName>
        <fullName evidence="3">Reverse transcriptase</fullName>
    </recommendedName>
</protein>
<dbReference type="AlphaFoldDB" id="A0A9D3UJC7"/>
<evidence type="ECO:0000313" key="2">
    <source>
        <dbReference type="Proteomes" id="UP000828251"/>
    </source>
</evidence>
<reference evidence="1 2" key="1">
    <citation type="journal article" date="2021" name="Plant Biotechnol. J.">
        <title>Multi-omics assisted identification of the key and species-specific regulatory components of drought-tolerant mechanisms in Gossypium stocksii.</title>
        <authorList>
            <person name="Yu D."/>
            <person name="Ke L."/>
            <person name="Zhang D."/>
            <person name="Wu Y."/>
            <person name="Sun Y."/>
            <person name="Mei J."/>
            <person name="Sun J."/>
            <person name="Sun Y."/>
        </authorList>
    </citation>
    <scope>NUCLEOTIDE SEQUENCE [LARGE SCALE GENOMIC DNA]</scope>
    <source>
        <strain evidence="2">cv. E1</strain>
        <tissue evidence="1">Leaf</tissue>
    </source>
</reference>
<name>A0A9D3UJC7_9ROSI</name>
<sequence>MPRRIFRFEAWRRRNIIGSLRHDDGRVTNDEEKMEEIVSSYFQQLFSSNGCGDTEHILARIERCVFEEENSKLIANYMEEEVLTALKEMDPMKASGEDAFSAIFFQHFWHIMRDEVTEYCLGILNKVLYCCCVDYYIWKSCDLLANALSAITSD</sequence>
<comment type="caution">
    <text evidence="1">The sequence shown here is derived from an EMBL/GenBank/DDBJ whole genome shotgun (WGS) entry which is preliminary data.</text>
</comment>